<accession>A0A8X6N4X0</accession>
<organism evidence="11 12">
    <name type="scientific">Nephila pilipes</name>
    <name type="common">Giant wood spider</name>
    <name type="synonym">Nephila maculata</name>
    <dbReference type="NCBI Taxonomy" id="299642"/>
    <lineage>
        <taxon>Eukaryota</taxon>
        <taxon>Metazoa</taxon>
        <taxon>Ecdysozoa</taxon>
        <taxon>Arthropoda</taxon>
        <taxon>Chelicerata</taxon>
        <taxon>Arachnida</taxon>
        <taxon>Araneae</taxon>
        <taxon>Araneomorphae</taxon>
        <taxon>Entelegynae</taxon>
        <taxon>Araneoidea</taxon>
        <taxon>Nephilidae</taxon>
        <taxon>Nephila</taxon>
    </lineage>
</organism>
<evidence type="ECO:0000256" key="5">
    <source>
        <dbReference type="ARBA" id="ARBA00022723"/>
    </source>
</evidence>
<evidence type="ECO:0000313" key="11">
    <source>
        <dbReference type="EMBL" id="GFS93524.1"/>
    </source>
</evidence>
<keyword evidence="7" id="KW-0539">Nucleus</keyword>
<keyword evidence="4" id="KW-0949">S-adenosyl-L-methionine</keyword>
<dbReference type="GO" id="GO:0070828">
    <property type="term" value="P:heterochromatin organization"/>
    <property type="evidence" value="ECO:0007669"/>
    <property type="project" value="TreeGrafter"/>
</dbReference>
<evidence type="ECO:0000256" key="3">
    <source>
        <dbReference type="ARBA" id="ARBA00022679"/>
    </source>
</evidence>
<dbReference type="SMART" id="SM00391">
    <property type="entry name" value="MBD"/>
    <property type="match status" value="1"/>
</dbReference>
<reference evidence="11" key="1">
    <citation type="submission" date="2020-08" db="EMBL/GenBank/DDBJ databases">
        <title>Multicomponent nature underlies the extraordinary mechanical properties of spider dragline silk.</title>
        <authorList>
            <person name="Kono N."/>
            <person name="Nakamura H."/>
            <person name="Mori M."/>
            <person name="Yoshida Y."/>
            <person name="Ohtoshi R."/>
            <person name="Malay A.D."/>
            <person name="Moran D.A.P."/>
            <person name="Tomita M."/>
            <person name="Numata K."/>
            <person name="Arakawa K."/>
        </authorList>
    </citation>
    <scope>NUCLEOTIDE SEQUENCE</scope>
</reference>
<dbReference type="GO" id="GO:0010629">
    <property type="term" value="P:negative regulation of gene expression"/>
    <property type="evidence" value="ECO:0007669"/>
    <property type="project" value="TreeGrafter"/>
</dbReference>
<dbReference type="SUPFAM" id="SSF54171">
    <property type="entry name" value="DNA-binding domain"/>
    <property type="match status" value="1"/>
</dbReference>
<feature type="domain" description="MBD" evidence="10">
    <location>
        <begin position="97"/>
        <end position="163"/>
    </location>
</feature>
<feature type="non-terminal residue" evidence="11">
    <location>
        <position position="350"/>
    </location>
</feature>
<evidence type="ECO:0000256" key="1">
    <source>
        <dbReference type="ARBA" id="ARBA00004123"/>
    </source>
</evidence>
<dbReference type="GO" id="GO:0046974">
    <property type="term" value="F:histone H3K9 methyltransferase activity"/>
    <property type="evidence" value="ECO:0007669"/>
    <property type="project" value="TreeGrafter"/>
</dbReference>
<keyword evidence="12" id="KW-1185">Reference proteome</keyword>
<comment type="subcellular location">
    <subcellularLocation>
        <location evidence="1">Nucleus</location>
    </subcellularLocation>
</comment>
<gene>
    <name evidence="11" type="primary">setdb1b</name>
    <name evidence="11" type="ORF">NPIL_246271</name>
</gene>
<dbReference type="PANTHER" id="PTHR46024">
    <property type="entry name" value="HISTONE-LYSINE N-METHYLTRANSFERASE EGGLESS"/>
    <property type="match status" value="1"/>
</dbReference>
<feature type="domain" description="Pre-SET" evidence="9">
    <location>
        <begin position="228"/>
        <end position="297"/>
    </location>
</feature>
<dbReference type="InterPro" id="IPR051516">
    <property type="entry name" value="SETDB_methyltransferase"/>
</dbReference>
<evidence type="ECO:0000259" key="9">
    <source>
        <dbReference type="PROSITE" id="PS50867"/>
    </source>
</evidence>
<dbReference type="GO" id="GO:0008270">
    <property type="term" value="F:zinc ion binding"/>
    <property type="evidence" value="ECO:0007669"/>
    <property type="project" value="InterPro"/>
</dbReference>
<dbReference type="GO" id="GO:0005634">
    <property type="term" value="C:nucleus"/>
    <property type="evidence" value="ECO:0007669"/>
    <property type="project" value="UniProtKB-SubCell"/>
</dbReference>
<feature type="region of interest" description="Disordered" evidence="8">
    <location>
        <begin position="1"/>
        <end position="39"/>
    </location>
</feature>
<dbReference type="PROSITE" id="PS50982">
    <property type="entry name" value="MBD"/>
    <property type="match status" value="1"/>
</dbReference>
<dbReference type="InterPro" id="IPR007728">
    <property type="entry name" value="Pre-SET_dom"/>
</dbReference>
<comment type="caution">
    <text evidence="11">The sequence shown here is derived from an EMBL/GenBank/DDBJ whole genome shotgun (WGS) entry which is preliminary data.</text>
</comment>
<proteinExistence type="predicted"/>
<dbReference type="Proteomes" id="UP000887013">
    <property type="component" value="Unassembled WGS sequence"/>
</dbReference>
<dbReference type="Pfam" id="PF01429">
    <property type="entry name" value="MBD"/>
    <property type="match status" value="1"/>
</dbReference>
<evidence type="ECO:0000313" key="12">
    <source>
        <dbReference type="Proteomes" id="UP000887013"/>
    </source>
</evidence>
<dbReference type="Pfam" id="PF05033">
    <property type="entry name" value="Pre-SET"/>
    <property type="match status" value="1"/>
</dbReference>
<evidence type="ECO:0000256" key="2">
    <source>
        <dbReference type="ARBA" id="ARBA00022603"/>
    </source>
</evidence>
<dbReference type="GO" id="GO:0003677">
    <property type="term" value="F:DNA binding"/>
    <property type="evidence" value="ECO:0007669"/>
    <property type="project" value="InterPro"/>
</dbReference>
<keyword evidence="3" id="KW-0808">Transferase</keyword>
<sequence length="350" mass="40037">SEEENEKKETSGCHLSGRKTGDLQNISTEKPRNTARKSTTWKPRAITYTHVEKVHAPDLKSHLGYKDLHNLFSFTRVNYMVHVCGPQCREKDDPVKFKGFNPFLIPIYLGWERQLRRYKKGGAKLKILYRSPCGIHLRDLEEIVLYLKLVSSKITIDFFSMNPYLVVFRTFRAREMLFQIDDVTNGKENVPVSCVNSWENTSPPPVEYAAKRFAGPGVVLNEKKEFLVGCTCTDNCQDSERCECQRITNTTKIRKNSSGHLGYNHRRLKESVVTGVYECNSRCKCGPQCGNRVVQNGLQVRLQMFKTCRKGWGIRCLDDLDAGMFICIYAGQILTEQGADEVRLGLIYTI</sequence>
<evidence type="ECO:0000256" key="4">
    <source>
        <dbReference type="ARBA" id="ARBA00022691"/>
    </source>
</evidence>
<name>A0A8X6N4X0_NEPPI</name>
<dbReference type="EMBL" id="BMAW01053920">
    <property type="protein sequence ID" value="GFS93524.1"/>
    <property type="molecule type" value="Genomic_DNA"/>
</dbReference>
<dbReference type="GO" id="GO:0032259">
    <property type="term" value="P:methylation"/>
    <property type="evidence" value="ECO:0007669"/>
    <property type="project" value="UniProtKB-KW"/>
</dbReference>
<evidence type="ECO:0000256" key="6">
    <source>
        <dbReference type="ARBA" id="ARBA00022833"/>
    </source>
</evidence>
<dbReference type="AlphaFoldDB" id="A0A8X6N4X0"/>
<dbReference type="InterPro" id="IPR016177">
    <property type="entry name" value="DNA-bd_dom_sf"/>
</dbReference>
<evidence type="ECO:0000259" key="10">
    <source>
        <dbReference type="PROSITE" id="PS50982"/>
    </source>
</evidence>
<protein>
    <submittedName>
        <fullName evidence="11">Histone-lysine N-methyltransferase SETDB1-B</fullName>
    </submittedName>
</protein>
<keyword evidence="2" id="KW-0489">Methyltransferase</keyword>
<dbReference type="SMART" id="SM00468">
    <property type="entry name" value="PreSET"/>
    <property type="match status" value="1"/>
</dbReference>
<dbReference type="InterPro" id="IPR046341">
    <property type="entry name" value="SET_dom_sf"/>
</dbReference>
<dbReference type="OrthoDB" id="5792673at2759"/>
<dbReference type="Gene3D" id="2.170.270.10">
    <property type="entry name" value="SET domain"/>
    <property type="match status" value="1"/>
</dbReference>
<dbReference type="PROSITE" id="PS50867">
    <property type="entry name" value="PRE_SET"/>
    <property type="match status" value="1"/>
</dbReference>
<evidence type="ECO:0000256" key="8">
    <source>
        <dbReference type="SAM" id="MobiDB-lite"/>
    </source>
</evidence>
<dbReference type="InterPro" id="IPR001739">
    <property type="entry name" value="Methyl_CpG_DNA-bd"/>
</dbReference>
<feature type="compositionally biased region" description="Basic and acidic residues" evidence="8">
    <location>
        <begin position="1"/>
        <end position="11"/>
    </location>
</feature>
<evidence type="ECO:0000256" key="7">
    <source>
        <dbReference type="ARBA" id="ARBA00023242"/>
    </source>
</evidence>
<keyword evidence="5" id="KW-0479">Metal-binding</keyword>
<dbReference type="PANTHER" id="PTHR46024:SF1">
    <property type="entry name" value="HISTONE-LYSINE N-METHYLTRANSFERASE EGGLESS"/>
    <property type="match status" value="1"/>
</dbReference>
<dbReference type="SUPFAM" id="SSF82199">
    <property type="entry name" value="SET domain"/>
    <property type="match status" value="1"/>
</dbReference>
<keyword evidence="6" id="KW-0862">Zinc</keyword>